<dbReference type="PANTHER" id="PTHR10797">
    <property type="entry name" value="CCR4-NOT TRANSCRIPTION COMPLEX SUBUNIT"/>
    <property type="match status" value="1"/>
</dbReference>
<dbReference type="Gene3D" id="3.30.420.10">
    <property type="entry name" value="Ribonuclease H-like superfamily/Ribonuclease H"/>
    <property type="match status" value="1"/>
</dbReference>
<keyword evidence="2" id="KW-1185">Reference proteome</keyword>
<dbReference type="OrthoDB" id="670902at2759"/>
<dbReference type="GO" id="GO:0003676">
    <property type="term" value="F:nucleic acid binding"/>
    <property type="evidence" value="ECO:0007669"/>
    <property type="project" value="InterPro"/>
</dbReference>
<name>A0A5J9TDD9_9POAL</name>
<dbReference type="EMBL" id="RWGY01000039">
    <property type="protein sequence ID" value="TVU08988.1"/>
    <property type="molecule type" value="Genomic_DNA"/>
</dbReference>
<dbReference type="GO" id="GO:0004535">
    <property type="term" value="F:poly(A)-specific ribonuclease activity"/>
    <property type="evidence" value="ECO:0007669"/>
    <property type="project" value="InterPro"/>
</dbReference>
<accession>A0A5J9TDD9</accession>
<evidence type="ECO:0000313" key="2">
    <source>
        <dbReference type="Proteomes" id="UP000324897"/>
    </source>
</evidence>
<dbReference type="Proteomes" id="UP000324897">
    <property type="component" value="Chromosome 3"/>
</dbReference>
<comment type="caution">
    <text evidence="1">The sequence shown here is derived from an EMBL/GenBank/DDBJ whole genome shotgun (WGS) entry which is preliminary data.</text>
</comment>
<dbReference type="Gramene" id="TVU08988">
    <property type="protein sequence ID" value="TVU08988"/>
    <property type="gene ID" value="EJB05_42420"/>
</dbReference>
<gene>
    <name evidence="1" type="ORF">EJB05_42420</name>
</gene>
<dbReference type="InterPro" id="IPR036397">
    <property type="entry name" value="RNaseH_sf"/>
</dbReference>
<dbReference type="AlphaFoldDB" id="A0A5J9TDD9"/>
<protein>
    <submittedName>
        <fullName evidence="1">Uncharacterized protein</fullName>
    </submittedName>
</protein>
<organism evidence="1 2">
    <name type="scientific">Eragrostis curvula</name>
    <name type="common">weeping love grass</name>
    <dbReference type="NCBI Taxonomy" id="38414"/>
    <lineage>
        <taxon>Eukaryota</taxon>
        <taxon>Viridiplantae</taxon>
        <taxon>Streptophyta</taxon>
        <taxon>Embryophyta</taxon>
        <taxon>Tracheophyta</taxon>
        <taxon>Spermatophyta</taxon>
        <taxon>Magnoliopsida</taxon>
        <taxon>Liliopsida</taxon>
        <taxon>Poales</taxon>
        <taxon>Poaceae</taxon>
        <taxon>PACMAD clade</taxon>
        <taxon>Chloridoideae</taxon>
        <taxon>Eragrostideae</taxon>
        <taxon>Eragrostidinae</taxon>
        <taxon>Eragrostis</taxon>
    </lineage>
</organism>
<feature type="non-terminal residue" evidence="1">
    <location>
        <position position="1"/>
    </location>
</feature>
<proteinExistence type="predicted"/>
<evidence type="ECO:0000313" key="1">
    <source>
        <dbReference type="EMBL" id="TVU08988.1"/>
    </source>
</evidence>
<reference evidence="1 2" key="1">
    <citation type="journal article" date="2019" name="Sci. Rep.">
        <title>A high-quality genome of Eragrostis curvula grass provides insights into Poaceae evolution and supports new strategies to enhance forage quality.</title>
        <authorList>
            <person name="Carballo J."/>
            <person name="Santos B.A.C.M."/>
            <person name="Zappacosta D."/>
            <person name="Garbus I."/>
            <person name="Selva J.P."/>
            <person name="Gallo C.A."/>
            <person name="Diaz A."/>
            <person name="Albertini E."/>
            <person name="Caccamo M."/>
            <person name="Echenique V."/>
        </authorList>
    </citation>
    <scope>NUCLEOTIDE SEQUENCE [LARGE SCALE GENOMIC DNA]</scope>
    <source>
        <strain evidence="2">cv. Victoria</strain>
        <tissue evidence="1">Leaf</tissue>
    </source>
</reference>
<dbReference type="InterPro" id="IPR012337">
    <property type="entry name" value="RNaseH-like_sf"/>
</dbReference>
<dbReference type="InterPro" id="IPR039637">
    <property type="entry name" value="CNOT7/CNOT8/Pop2"/>
</dbReference>
<dbReference type="SUPFAM" id="SSF53098">
    <property type="entry name" value="Ribonuclease H-like"/>
    <property type="match status" value="1"/>
</dbReference>
<dbReference type="GO" id="GO:0030014">
    <property type="term" value="C:CCR4-NOT complex"/>
    <property type="evidence" value="ECO:0007669"/>
    <property type="project" value="InterPro"/>
</dbReference>
<sequence length="294" mass="30988">MMTPARRPFRYPHAAMAPAFYRAAVPPQAPFHHPAVAAVPPPPLPIGIPVRQVWAHNLDTEMDAVLAFATRAVRVAVNVQYPGVVHGAGMQADPGALAPEKRYAFLKANVDALKPLQLGLAVATDDGRCLAWEFNLAGFDRDADPHATRSVAYLAGRGMDLDAHRLRGVPAARLTMALHHCGLLRRPGLAWVTYAGAYHVAYLMKIVTGGRPLPGDVAGFVALVQRFLGGDVHDVARMAGNCPGLPIGLERIAGALGLAPPLGSAHLAGARAVVAMQVFFALGSGFGRGLAPLI</sequence>